<name>A0AA40LFJ3_CNENI</name>
<dbReference type="Proteomes" id="UP001177744">
    <property type="component" value="Unassembled WGS sequence"/>
</dbReference>
<evidence type="ECO:0000313" key="2">
    <source>
        <dbReference type="Proteomes" id="UP001177744"/>
    </source>
</evidence>
<keyword evidence="2" id="KW-1185">Reference proteome</keyword>
<sequence>MFALAFHSVNQMLTKGIDPPLIFTPEVLPPPDRAVLLSNFSAIKEIDALNNDTIDLKRDKNNVQEDLKEKEGTSQESQICTSEEELAMLGKSGVAYSKEQQDWGRVWSQGRVTLDLFRGSWMIHSRKSVECKWMERKGMERKELETHSNQ</sequence>
<evidence type="ECO:0000313" key="1">
    <source>
        <dbReference type="EMBL" id="KAK1329743.1"/>
    </source>
</evidence>
<organism evidence="1 2">
    <name type="scientific">Cnephaeus nilssonii</name>
    <name type="common">Northern bat</name>
    <name type="synonym">Eptesicus nilssonii</name>
    <dbReference type="NCBI Taxonomy" id="3371016"/>
    <lineage>
        <taxon>Eukaryota</taxon>
        <taxon>Metazoa</taxon>
        <taxon>Chordata</taxon>
        <taxon>Craniata</taxon>
        <taxon>Vertebrata</taxon>
        <taxon>Euteleostomi</taxon>
        <taxon>Mammalia</taxon>
        <taxon>Eutheria</taxon>
        <taxon>Laurasiatheria</taxon>
        <taxon>Chiroptera</taxon>
        <taxon>Yangochiroptera</taxon>
        <taxon>Vespertilionidae</taxon>
        <taxon>Cnephaeus</taxon>
    </lineage>
</organism>
<accession>A0AA40LFJ3</accession>
<gene>
    <name evidence="1" type="ORF">QTO34_009926</name>
</gene>
<protein>
    <submittedName>
        <fullName evidence="1">Uncharacterized protein</fullName>
    </submittedName>
</protein>
<dbReference type="AlphaFoldDB" id="A0AA40LFJ3"/>
<dbReference type="EMBL" id="JAULJE010000021">
    <property type="protein sequence ID" value="KAK1329743.1"/>
    <property type="molecule type" value="Genomic_DNA"/>
</dbReference>
<reference evidence="1" key="1">
    <citation type="submission" date="2023-06" db="EMBL/GenBank/DDBJ databases">
        <title>Reference genome for the Northern bat (Eptesicus nilssonii), a most northern bat species.</title>
        <authorList>
            <person name="Laine V.N."/>
            <person name="Pulliainen A.T."/>
            <person name="Lilley T.M."/>
        </authorList>
    </citation>
    <scope>NUCLEOTIDE SEQUENCE</scope>
    <source>
        <strain evidence="1">BLF_Eptnil</strain>
        <tissue evidence="1">Kidney</tissue>
    </source>
</reference>
<proteinExistence type="predicted"/>
<comment type="caution">
    <text evidence="1">The sequence shown here is derived from an EMBL/GenBank/DDBJ whole genome shotgun (WGS) entry which is preliminary data.</text>
</comment>